<evidence type="ECO:0000256" key="1">
    <source>
        <dbReference type="ARBA" id="ARBA00004141"/>
    </source>
</evidence>
<feature type="transmembrane region" description="Helical" evidence="5">
    <location>
        <begin position="250"/>
        <end position="270"/>
    </location>
</feature>
<dbReference type="GO" id="GO:0003954">
    <property type="term" value="F:NADH dehydrogenase activity"/>
    <property type="evidence" value="ECO:0007669"/>
    <property type="project" value="TreeGrafter"/>
</dbReference>
<keyword evidence="5" id="KW-1003">Cell membrane</keyword>
<evidence type="ECO:0000256" key="2">
    <source>
        <dbReference type="ARBA" id="ARBA00022692"/>
    </source>
</evidence>
<accession>A0A259U0D8</accession>
<comment type="subunit">
    <text evidence="5">NDH-1 is composed of 14 different subunits. Subunits NuoA, H, J, K, L, M, N constitute the membrane sector of the complex.</text>
</comment>
<evidence type="ECO:0000256" key="4">
    <source>
        <dbReference type="ARBA" id="ARBA00023136"/>
    </source>
</evidence>
<evidence type="ECO:0000256" key="6">
    <source>
        <dbReference type="RuleBase" id="RU000471"/>
    </source>
</evidence>
<name>A0A259U0D8_9BACT</name>
<dbReference type="GO" id="GO:0048038">
    <property type="term" value="F:quinone binding"/>
    <property type="evidence" value="ECO:0007669"/>
    <property type="project" value="UniProtKB-KW"/>
</dbReference>
<evidence type="ECO:0000313" key="7">
    <source>
        <dbReference type="EMBL" id="OZC03441.1"/>
    </source>
</evidence>
<feature type="transmembrane region" description="Helical" evidence="5">
    <location>
        <begin position="160"/>
        <end position="181"/>
    </location>
</feature>
<dbReference type="RefSeq" id="WP_094548803.1">
    <property type="nucleotide sequence ID" value="NZ_MQWB01000001.1"/>
</dbReference>
<feature type="transmembrane region" description="Helical" evidence="5">
    <location>
        <begin position="290"/>
        <end position="309"/>
    </location>
</feature>
<keyword evidence="5" id="KW-1278">Translocase</keyword>
<dbReference type="NCBIfam" id="NF004741">
    <property type="entry name" value="PRK06076.1-2"/>
    <property type="match status" value="1"/>
</dbReference>
<keyword evidence="3 5" id="KW-1133">Transmembrane helix</keyword>
<dbReference type="AlphaFoldDB" id="A0A259U0D8"/>
<keyword evidence="5 6" id="KW-0520">NAD</keyword>
<keyword evidence="4 5" id="KW-0472">Membrane</keyword>
<evidence type="ECO:0000313" key="8">
    <source>
        <dbReference type="Proteomes" id="UP000216446"/>
    </source>
</evidence>
<evidence type="ECO:0000256" key="5">
    <source>
        <dbReference type="HAMAP-Rule" id="MF_01350"/>
    </source>
</evidence>
<comment type="catalytic activity">
    <reaction evidence="5">
        <text>a quinone + NADH + 5 H(+)(in) = a quinol + NAD(+) + 4 H(+)(out)</text>
        <dbReference type="Rhea" id="RHEA:57888"/>
        <dbReference type="ChEBI" id="CHEBI:15378"/>
        <dbReference type="ChEBI" id="CHEBI:24646"/>
        <dbReference type="ChEBI" id="CHEBI:57540"/>
        <dbReference type="ChEBI" id="CHEBI:57945"/>
        <dbReference type="ChEBI" id="CHEBI:132124"/>
    </reaction>
</comment>
<comment type="subcellular location">
    <subcellularLocation>
        <location evidence="5 6">Cell membrane</location>
        <topology evidence="5 6">Multi-pass membrane protein</topology>
    </subcellularLocation>
    <subcellularLocation>
        <location evidence="1">Membrane</location>
        <topology evidence="1">Multi-pass membrane protein</topology>
    </subcellularLocation>
</comment>
<dbReference type="InterPro" id="IPR001694">
    <property type="entry name" value="NADH_UbQ_OxRdtase_su1/FPO"/>
</dbReference>
<evidence type="ECO:0000256" key="3">
    <source>
        <dbReference type="ARBA" id="ARBA00022989"/>
    </source>
</evidence>
<dbReference type="InterPro" id="IPR018086">
    <property type="entry name" value="NADH_UbQ_OxRdtase_su1_CS"/>
</dbReference>
<dbReference type="FunCoup" id="A0A259U0D8">
    <property type="interactions" value="155"/>
</dbReference>
<comment type="caution">
    <text evidence="7">The sequence shown here is derived from an EMBL/GenBank/DDBJ whole genome shotgun (WGS) entry which is preliminary data.</text>
</comment>
<dbReference type="HAMAP" id="MF_01350">
    <property type="entry name" value="NDH1_NuoH"/>
    <property type="match status" value="1"/>
</dbReference>
<gene>
    <name evidence="5" type="primary">nuoH</name>
    <name evidence="7" type="ORF">BSZ36_10885</name>
</gene>
<dbReference type="InParanoid" id="A0A259U0D8"/>
<proteinExistence type="inferred from homology"/>
<keyword evidence="2 5" id="KW-0812">Transmembrane</keyword>
<feature type="transmembrane region" description="Helical" evidence="5">
    <location>
        <begin position="84"/>
        <end position="104"/>
    </location>
</feature>
<keyword evidence="8" id="KW-1185">Reference proteome</keyword>
<dbReference type="EMBL" id="MQWB01000001">
    <property type="protein sequence ID" value="OZC03441.1"/>
    <property type="molecule type" value="Genomic_DNA"/>
</dbReference>
<feature type="transmembrane region" description="Helical" evidence="5">
    <location>
        <begin position="116"/>
        <end position="139"/>
    </location>
</feature>
<organism evidence="7 8">
    <name type="scientific">Rubricoccus marinus</name>
    <dbReference type="NCBI Taxonomy" id="716817"/>
    <lineage>
        <taxon>Bacteria</taxon>
        <taxon>Pseudomonadati</taxon>
        <taxon>Rhodothermota</taxon>
        <taxon>Rhodothermia</taxon>
        <taxon>Rhodothermales</taxon>
        <taxon>Rubricoccaceae</taxon>
        <taxon>Rubricoccus</taxon>
    </lineage>
</organism>
<comment type="function">
    <text evidence="5">NDH-1 shuttles electrons from NADH, via FMN and iron-sulfur (Fe-S) centers, to quinones in the respiratory chain. The immediate electron acceptor for the enzyme in this species is believed to be ubiquinone. Couples the redox reaction to proton translocation (for every two electrons transferred, four hydrogen ions are translocated across the cytoplasmic membrane), and thus conserves the redox energy in a proton gradient. This subunit may bind ubiquinone.</text>
</comment>
<dbReference type="GO" id="GO:0009060">
    <property type="term" value="P:aerobic respiration"/>
    <property type="evidence" value="ECO:0007669"/>
    <property type="project" value="TreeGrafter"/>
</dbReference>
<dbReference type="GO" id="GO:0016655">
    <property type="term" value="F:oxidoreductase activity, acting on NAD(P)H, quinone or similar compound as acceptor"/>
    <property type="evidence" value="ECO:0007669"/>
    <property type="project" value="UniProtKB-UniRule"/>
</dbReference>
<dbReference type="Pfam" id="PF00146">
    <property type="entry name" value="NADHdh"/>
    <property type="match status" value="1"/>
</dbReference>
<dbReference type="PANTHER" id="PTHR11432">
    <property type="entry name" value="NADH DEHYDROGENASE SUBUNIT 1"/>
    <property type="match status" value="1"/>
</dbReference>
<dbReference type="PROSITE" id="PS00668">
    <property type="entry name" value="COMPLEX1_ND1_2"/>
    <property type="match status" value="1"/>
</dbReference>
<dbReference type="OrthoDB" id="9803734at2"/>
<comment type="similarity">
    <text evidence="5 6">Belongs to the complex I subunit 1 family.</text>
</comment>
<dbReference type="EC" id="7.1.1.-" evidence="5"/>
<dbReference type="Proteomes" id="UP000216446">
    <property type="component" value="Unassembled WGS sequence"/>
</dbReference>
<dbReference type="PANTHER" id="PTHR11432:SF3">
    <property type="entry name" value="NADH-UBIQUINONE OXIDOREDUCTASE CHAIN 1"/>
    <property type="match status" value="1"/>
</dbReference>
<sequence>MELLVSVWQVVDLPLAIFLVINLLLVTASLLVYAERVVSAFIQERSGPNRVGPRGLLQPFADVFKLLFKEDIVPTAGNGFIHSLAPVLMVVIAMSTAAVIPFAGSAAGGPVVIADVSVGLLLILAMTSISVYGITLAGWASNSKYSLLGGLRSSAQMISYELAMGAAALSVVLYAGSLSMFDIVESQNEWGILGWNIFRNPVGFVVFAVCALAETNRAPFDLPEAEQELVGGYHTEYSGMKFGMFFLAEYVNLWIASMVVATLFLGGYLLPFQGFFVDVLGVDGLLLTALQMITLVAKTAFFAFCFIWIRWTLPRFKYDQLMNLGWKYLLPIAIANIFVIALVVIGLFFGFGVFEGRTIPGLGL</sequence>
<feature type="transmembrane region" description="Helical" evidence="5">
    <location>
        <begin position="15"/>
        <end position="34"/>
    </location>
</feature>
<dbReference type="GO" id="GO:0005886">
    <property type="term" value="C:plasma membrane"/>
    <property type="evidence" value="ECO:0007669"/>
    <property type="project" value="UniProtKB-SubCell"/>
</dbReference>
<protein>
    <recommendedName>
        <fullName evidence="5">NADH-quinone oxidoreductase subunit H</fullName>
        <ecNumber evidence="5">7.1.1.-</ecNumber>
    </recommendedName>
    <alternativeName>
        <fullName evidence="5">NADH dehydrogenase I subunit H</fullName>
    </alternativeName>
    <alternativeName>
        <fullName evidence="5">NDH-1 subunit H</fullName>
    </alternativeName>
</protein>
<reference evidence="7 8" key="1">
    <citation type="submission" date="2016-11" db="EMBL/GenBank/DDBJ databases">
        <title>Study of marine rhodopsin-containing bacteria.</title>
        <authorList>
            <person name="Yoshizawa S."/>
            <person name="Kumagai Y."/>
            <person name="Kogure K."/>
        </authorList>
    </citation>
    <scope>NUCLEOTIDE SEQUENCE [LARGE SCALE GENOMIC DNA]</scope>
    <source>
        <strain evidence="7 8">SG-29</strain>
    </source>
</reference>
<feature type="transmembrane region" description="Helical" evidence="5">
    <location>
        <begin position="329"/>
        <end position="354"/>
    </location>
</feature>
<keyword evidence="5" id="KW-0874">Quinone</keyword>
<feature type="transmembrane region" description="Helical" evidence="5">
    <location>
        <begin position="193"/>
        <end position="213"/>
    </location>
</feature>
<keyword evidence="5" id="KW-0830">Ubiquinone</keyword>